<dbReference type="Gene3D" id="2.30.30.870">
    <property type="entry name" value="Pelota, domain A"/>
    <property type="match status" value="1"/>
</dbReference>
<dbReference type="GO" id="GO:0070966">
    <property type="term" value="P:nuclear-transcribed mRNA catabolic process, no-go decay"/>
    <property type="evidence" value="ECO:0007669"/>
    <property type="project" value="InterPro"/>
</dbReference>
<name>A0AAP0MAG2_9ROSI</name>
<dbReference type="InterPro" id="IPR038069">
    <property type="entry name" value="Pelota/DOM34_N"/>
</dbReference>
<protein>
    <recommendedName>
        <fullName evidence="5">eRF1 domain-containing protein</fullName>
    </recommendedName>
</protein>
<dbReference type="InterPro" id="IPR058547">
    <property type="entry name" value="Pelota_N"/>
</dbReference>
<accession>A0AAP0MAG2</accession>
<evidence type="ECO:0008006" key="5">
    <source>
        <dbReference type="Google" id="ProtNLM"/>
    </source>
</evidence>
<evidence type="ECO:0000259" key="2">
    <source>
        <dbReference type="Pfam" id="PF26356"/>
    </source>
</evidence>
<dbReference type="Pfam" id="PF03465">
    <property type="entry name" value="eRF1_3"/>
    <property type="match status" value="1"/>
</dbReference>
<dbReference type="Gene3D" id="3.30.1330.30">
    <property type="match status" value="1"/>
</dbReference>
<dbReference type="InterPro" id="IPR029064">
    <property type="entry name" value="Ribosomal_eL30-like_sf"/>
</dbReference>
<dbReference type="AlphaFoldDB" id="A0AAP0MAG2"/>
<dbReference type="Pfam" id="PF26356">
    <property type="entry name" value="Pelota_N"/>
    <property type="match status" value="1"/>
</dbReference>
<evidence type="ECO:0000313" key="4">
    <source>
        <dbReference type="Proteomes" id="UP001428341"/>
    </source>
</evidence>
<gene>
    <name evidence="3" type="ORF">WN944_015790</name>
</gene>
<dbReference type="GO" id="GO:0071025">
    <property type="term" value="P:RNA surveillance"/>
    <property type="evidence" value="ECO:0007669"/>
    <property type="project" value="InterPro"/>
</dbReference>
<dbReference type="SUPFAM" id="SSF159065">
    <property type="entry name" value="Dom34/Pelota N-terminal domain-like"/>
    <property type="match status" value="1"/>
</dbReference>
<dbReference type="SUPFAM" id="SSF53137">
    <property type="entry name" value="Translational machinery components"/>
    <property type="match status" value="1"/>
</dbReference>
<keyword evidence="4" id="KW-1185">Reference proteome</keyword>
<feature type="domain" description="Pelota N-terminal" evidence="2">
    <location>
        <begin position="1"/>
        <end position="50"/>
    </location>
</feature>
<dbReference type="EMBL" id="JBCGBO010000005">
    <property type="protein sequence ID" value="KAK9200592.1"/>
    <property type="molecule type" value="Genomic_DNA"/>
</dbReference>
<comment type="caution">
    <text evidence="3">The sequence shown here is derived from an EMBL/GenBank/DDBJ whole genome shotgun (WGS) entry which is preliminary data.</text>
</comment>
<dbReference type="GO" id="GO:0032790">
    <property type="term" value="P:ribosome disassembly"/>
    <property type="evidence" value="ECO:0007669"/>
    <property type="project" value="TreeGrafter"/>
</dbReference>
<dbReference type="GO" id="GO:0005737">
    <property type="term" value="C:cytoplasm"/>
    <property type="evidence" value="ECO:0007669"/>
    <property type="project" value="TreeGrafter"/>
</dbReference>
<sequence length="221" mass="24880">MIPVDSDDLWFAYNLVAGKDSFLAVTLRKVVRQTKSGGKDAEWVKLMLEIWWPSLSGKLSMTITRSRIETSIPRKHGPAVARYVWALNKFFESVLHAFLKHVDFNVDTSREVLYASKVMNMIKDTKAAQEHVEVAHQRMAVQTLHITDDLFRNTEIATRKKYVDLVNSVKDSGGTAHIFSSMSQGNLGQLTGVAAILRFPLPNLTKSAVWNRNLIVALVLI</sequence>
<dbReference type="GO" id="GO:0070481">
    <property type="term" value="P:nuclear-transcribed mRNA catabolic process, non-stop decay"/>
    <property type="evidence" value="ECO:0007669"/>
    <property type="project" value="InterPro"/>
</dbReference>
<organism evidence="3 4">
    <name type="scientific">Citrus x changshan-huyou</name>
    <dbReference type="NCBI Taxonomy" id="2935761"/>
    <lineage>
        <taxon>Eukaryota</taxon>
        <taxon>Viridiplantae</taxon>
        <taxon>Streptophyta</taxon>
        <taxon>Embryophyta</taxon>
        <taxon>Tracheophyta</taxon>
        <taxon>Spermatophyta</taxon>
        <taxon>Magnoliopsida</taxon>
        <taxon>eudicotyledons</taxon>
        <taxon>Gunneridae</taxon>
        <taxon>Pentapetalae</taxon>
        <taxon>rosids</taxon>
        <taxon>malvids</taxon>
        <taxon>Sapindales</taxon>
        <taxon>Rutaceae</taxon>
        <taxon>Aurantioideae</taxon>
        <taxon>Citrus</taxon>
    </lineage>
</organism>
<dbReference type="Proteomes" id="UP001428341">
    <property type="component" value="Unassembled WGS sequence"/>
</dbReference>
<evidence type="ECO:0000259" key="1">
    <source>
        <dbReference type="Pfam" id="PF03465"/>
    </source>
</evidence>
<evidence type="ECO:0000313" key="3">
    <source>
        <dbReference type="EMBL" id="KAK9200592.1"/>
    </source>
</evidence>
<feature type="domain" description="eRF1" evidence="1">
    <location>
        <begin position="124"/>
        <end position="201"/>
    </location>
</feature>
<dbReference type="PANTHER" id="PTHR10853">
    <property type="entry name" value="PELOTA"/>
    <property type="match status" value="1"/>
</dbReference>
<dbReference type="PANTHER" id="PTHR10853:SF0">
    <property type="entry name" value="PROTEIN PELOTA HOMOLOG"/>
    <property type="match status" value="1"/>
</dbReference>
<reference evidence="3 4" key="1">
    <citation type="submission" date="2024-05" db="EMBL/GenBank/DDBJ databases">
        <title>Haplotype-resolved chromosome-level genome assembly of Huyou (Citrus changshanensis).</title>
        <authorList>
            <person name="Miao C."/>
            <person name="Chen W."/>
            <person name="Wu Y."/>
            <person name="Wang L."/>
            <person name="Zhao S."/>
            <person name="Grierson D."/>
            <person name="Xu C."/>
            <person name="Chen K."/>
        </authorList>
    </citation>
    <scope>NUCLEOTIDE SEQUENCE [LARGE SCALE GENOMIC DNA]</scope>
    <source>
        <strain evidence="3">01-14</strain>
        <tissue evidence="3">Leaf</tissue>
    </source>
</reference>
<proteinExistence type="predicted"/>
<dbReference type="SUPFAM" id="SSF55315">
    <property type="entry name" value="L30e-like"/>
    <property type="match status" value="1"/>
</dbReference>
<dbReference type="GO" id="GO:0070651">
    <property type="term" value="P:nonfunctional rRNA decay"/>
    <property type="evidence" value="ECO:0007669"/>
    <property type="project" value="TreeGrafter"/>
</dbReference>
<dbReference type="InterPro" id="IPR005142">
    <property type="entry name" value="eRF1_3"/>
</dbReference>
<dbReference type="InterPro" id="IPR004405">
    <property type="entry name" value="TF_pelota"/>
</dbReference>